<proteinExistence type="predicted"/>
<organism evidence="2 3">
    <name type="scientific">Byssothecium circinans</name>
    <dbReference type="NCBI Taxonomy" id="147558"/>
    <lineage>
        <taxon>Eukaryota</taxon>
        <taxon>Fungi</taxon>
        <taxon>Dikarya</taxon>
        <taxon>Ascomycota</taxon>
        <taxon>Pezizomycotina</taxon>
        <taxon>Dothideomycetes</taxon>
        <taxon>Pleosporomycetidae</taxon>
        <taxon>Pleosporales</taxon>
        <taxon>Massarineae</taxon>
        <taxon>Massarinaceae</taxon>
        <taxon>Byssothecium</taxon>
    </lineage>
</organism>
<name>A0A6A5TXL1_9PLEO</name>
<evidence type="ECO:0000313" key="3">
    <source>
        <dbReference type="Proteomes" id="UP000800035"/>
    </source>
</evidence>
<dbReference type="OrthoDB" id="3799483at2759"/>
<dbReference type="AlphaFoldDB" id="A0A6A5TXL1"/>
<sequence length="373" mass="42714">MASASGSRDPPRQQRSSKDKKAWRKVMEDEETLKELEAESKASVFYDYSAPGTLKACQLARARFEDFVEEKFSVTQESEIWNAETITDRTKQSPSGLARSSKGLFKDRVKASTLWSTKHCLCWWAVRFILKFSHVFHECHASVTAHIHWIAVEHSLTTDFHEKNTLGDAELALMFQEIQEQKYGSFTTSSKIQPFNQTLRCKGVTFVYTASGISARVKFQFYKGHLNLHDEEAMGDESRFFIFLRTLGNQYEFDLALILFGLAYKRGLFKGRTLEKILSGDEKFLPKDPDADEQPVFVAATHSVGINTSKAMRVSALNDKMHQLCLKIGLLRRYTYYTLRREAIIATRQTLGSEAARDLAFHRYVHPHLGRDN</sequence>
<evidence type="ECO:0000313" key="2">
    <source>
        <dbReference type="EMBL" id="KAF1957385.1"/>
    </source>
</evidence>
<accession>A0A6A5TXL1</accession>
<feature type="compositionally biased region" description="Basic and acidic residues" evidence="1">
    <location>
        <begin position="9"/>
        <end position="20"/>
    </location>
</feature>
<dbReference type="EMBL" id="ML976989">
    <property type="protein sequence ID" value="KAF1957385.1"/>
    <property type="molecule type" value="Genomic_DNA"/>
</dbReference>
<protein>
    <submittedName>
        <fullName evidence="2">Uncharacterized protein</fullName>
    </submittedName>
</protein>
<gene>
    <name evidence="2" type="ORF">CC80DRAFT_547291</name>
</gene>
<feature type="region of interest" description="Disordered" evidence="1">
    <location>
        <begin position="1"/>
        <end position="26"/>
    </location>
</feature>
<dbReference type="Proteomes" id="UP000800035">
    <property type="component" value="Unassembled WGS sequence"/>
</dbReference>
<reference evidence="2" key="1">
    <citation type="journal article" date="2020" name="Stud. Mycol.">
        <title>101 Dothideomycetes genomes: a test case for predicting lifestyles and emergence of pathogens.</title>
        <authorList>
            <person name="Haridas S."/>
            <person name="Albert R."/>
            <person name="Binder M."/>
            <person name="Bloem J."/>
            <person name="Labutti K."/>
            <person name="Salamov A."/>
            <person name="Andreopoulos B."/>
            <person name="Baker S."/>
            <person name="Barry K."/>
            <person name="Bills G."/>
            <person name="Bluhm B."/>
            <person name="Cannon C."/>
            <person name="Castanera R."/>
            <person name="Culley D."/>
            <person name="Daum C."/>
            <person name="Ezra D."/>
            <person name="Gonzalez J."/>
            <person name="Henrissat B."/>
            <person name="Kuo A."/>
            <person name="Liang C."/>
            <person name="Lipzen A."/>
            <person name="Lutzoni F."/>
            <person name="Magnuson J."/>
            <person name="Mondo S."/>
            <person name="Nolan M."/>
            <person name="Ohm R."/>
            <person name="Pangilinan J."/>
            <person name="Park H.-J."/>
            <person name="Ramirez L."/>
            <person name="Alfaro M."/>
            <person name="Sun H."/>
            <person name="Tritt A."/>
            <person name="Yoshinaga Y."/>
            <person name="Zwiers L.-H."/>
            <person name="Turgeon B."/>
            <person name="Goodwin S."/>
            <person name="Spatafora J."/>
            <person name="Crous P."/>
            <person name="Grigoriev I."/>
        </authorList>
    </citation>
    <scope>NUCLEOTIDE SEQUENCE</scope>
    <source>
        <strain evidence="2">CBS 675.92</strain>
    </source>
</reference>
<evidence type="ECO:0000256" key="1">
    <source>
        <dbReference type="SAM" id="MobiDB-lite"/>
    </source>
</evidence>
<keyword evidence="3" id="KW-1185">Reference proteome</keyword>